<reference evidence="3" key="1">
    <citation type="submission" date="2017-09" db="EMBL/GenBank/DDBJ databases">
        <title>Depth-based differentiation of microbial function through sediment-hosted aquifers and enrichment of novel symbionts in the deep terrestrial subsurface.</title>
        <authorList>
            <person name="Probst A.J."/>
            <person name="Ladd B."/>
            <person name="Jarett J.K."/>
            <person name="Geller-Mcgrath D.E."/>
            <person name="Sieber C.M.K."/>
            <person name="Emerson J.B."/>
            <person name="Anantharaman K."/>
            <person name="Thomas B.C."/>
            <person name="Malmstrom R."/>
            <person name="Stieglmeier M."/>
            <person name="Klingl A."/>
            <person name="Woyke T."/>
            <person name="Ryan C.M."/>
            <person name="Banfield J.F."/>
        </authorList>
    </citation>
    <scope>NUCLEOTIDE SEQUENCE [LARGE SCALE GENOMIC DNA]</scope>
</reference>
<feature type="compositionally biased region" description="Basic and acidic residues" evidence="1">
    <location>
        <begin position="59"/>
        <end position="71"/>
    </location>
</feature>
<evidence type="ECO:0000256" key="1">
    <source>
        <dbReference type="SAM" id="MobiDB-lite"/>
    </source>
</evidence>
<dbReference type="AlphaFoldDB" id="A0A2H0YME5"/>
<accession>A0A2H0YME5</accession>
<dbReference type="EMBL" id="PEYD01000039">
    <property type="protein sequence ID" value="PIS39419.1"/>
    <property type="molecule type" value="Genomic_DNA"/>
</dbReference>
<organism evidence="2 3">
    <name type="scientific">Candidatus Nealsonbacteria bacterium CG08_land_8_20_14_0_20_38_20</name>
    <dbReference type="NCBI Taxonomy" id="1974705"/>
    <lineage>
        <taxon>Bacteria</taxon>
        <taxon>Candidatus Nealsoniibacteriota</taxon>
    </lineage>
</organism>
<comment type="caution">
    <text evidence="2">The sequence shown here is derived from an EMBL/GenBank/DDBJ whole genome shotgun (WGS) entry which is preliminary data.</text>
</comment>
<dbReference type="Proteomes" id="UP000230088">
    <property type="component" value="Unassembled WGS sequence"/>
</dbReference>
<evidence type="ECO:0000313" key="2">
    <source>
        <dbReference type="EMBL" id="PIS39419.1"/>
    </source>
</evidence>
<feature type="region of interest" description="Disordered" evidence="1">
    <location>
        <begin position="41"/>
        <end position="71"/>
    </location>
</feature>
<evidence type="ECO:0000313" key="3">
    <source>
        <dbReference type="Proteomes" id="UP000230088"/>
    </source>
</evidence>
<gene>
    <name evidence="2" type="ORF">COT33_02030</name>
</gene>
<evidence type="ECO:0008006" key="4">
    <source>
        <dbReference type="Google" id="ProtNLM"/>
    </source>
</evidence>
<feature type="compositionally biased region" description="Basic residues" evidence="1">
    <location>
        <begin position="41"/>
        <end position="58"/>
    </location>
</feature>
<name>A0A2H0YME5_9BACT</name>
<sequence>MPLEVKKRPRETSQSLVYRFTKSIKKSGILLRARETRFRERKKSKEIKKRAALRKQGRKKEYEKLRKMSKI</sequence>
<proteinExistence type="predicted"/>
<protein>
    <recommendedName>
        <fullName evidence="4">30S ribosomal protein S21</fullName>
    </recommendedName>
</protein>